<dbReference type="PANTHER" id="PTHR30151">
    <property type="entry name" value="ALKANE SULFONATE ABC TRANSPORTER-RELATED, MEMBRANE SUBUNIT"/>
    <property type="match status" value="1"/>
</dbReference>
<reference evidence="9 10" key="2">
    <citation type="submission" date="2020-05" db="EMBL/GenBank/DDBJ databases">
        <authorList>
            <person name="Khan S.A."/>
            <person name="Jeon C.O."/>
            <person name="Chun B.H."/>
        </authorList>
    </citation>
    <scope>NUCLEOTIDE SEQUENCE [LARGE SCALE GENOMIC DNA]</scope>
    <source>
        <strain evidence="9 10">H242</strain>
    </source>
</reference>
<keyword evidence="3" id="KW-1003">Cell membrane</keyword>
<dbReference type="InterPro" id="IPR000515">
    <property type="entry name" value="MetI-like"/>
</dbReference>
<name>A0ABX6P170_9BURK</name>
<dbReference type="SUPFAM" id="SSF161098">
    <property type="entry name" value="MetI-like"/>
    <property type="match status" value="1"/>
</dbReference>
<evidence type="ECO:0000256" key="3">
    <source>
        <dbReference type="ARBA" id="ARBA00022475"/>
    </source>
</evidence>
<keyword evidence="6 7" id="KW-0472">Membrane</keyword>
<feature type="transmembrane region" description="Helical" evidence="7">
    <location>
        <begin position="99"/>
        <end position="121"/>
    </location>
</feature>
<feature type="transmembrane region" description="Helical" evidence="7">
    <location>
        <begin position="127"/>
        <end position="146"/>
    </location>
</feature>
<protein>
    <submittedName>
        <fullName evidence="9">ABC transporter permease subunit</fullName>
    </submittedName>
</protein>
<organism evidence="9 10">
    <name type="scientific">Ramlibacter terrae</name>
    <dbReference type="NCBI Taxonomy" id="2732511"/>
    <lineage>
        <taxon>Bacteria</taxon>
        <taxon>Pseudomonadati</taxon>
        <taxon>Pseudomonadota</taxon>
        <taxon>Betaproteobacteria</taxon>
        <taxon>Burkholderiales</taxon>
        <taxon>Comamonadaceae</taxon>
        <taxon>Ramlibacter</taxon>
    </lineage>
</organism>
<keyword evidence="5 7" id="KW-1133">Transmembrane helix</keyword>
<dbReference type="InterPro" id="IPR035906">
    <property type="entry name" value="MetI-like_sf"/>
</dbReference>
<evidence type="ECO:0000256" key="4">
    <source>
        <dbReference type="ARBA" id="ARBA00022692"/>
    </source>
</evidence>
<evidence type="ECO:0000256" key="5">
    <source>
        <dbReference type="ARBA" id="ARBA00022989"/>
    </source>
</evidence>
<feature type="transmembrane region" description="Helical" evidence="7">
    <location>
        <begin position="68"/>
        <end position="87"/>
    </location>
</feature>
<keyword evidence="2" id="KW-0813">Transport</keyword>
<gene>
    <name evidence="9" type="ORF">HK414_06895</name>
</gene>
<dbReference type="EMBL" id="CP053418">
    <property type="protein sequence ID" value="QJW83830.1"/>
    <property type="molecule type" value="Genomic_DNA"/>
</dbReference>
<dbReference type="Gene3D" id="1.10.3720.10">
    <property type="entry name" value="MetI-like"/>
    <property type="match status" value="1"/>
</dbReference>
<comment type="subcellular location">
    <subcellularLocation>
        <location evidence="1">Cell membrane</location>
        <topology evidence="1">Multi-pass membrane protein</topology>
    </subcellularLocation>
</comment>
<evidence type="ECO:0000259" key="8">
    <source>
        <dbReference type="Pfam" id="PF00528"/>
    </source>
</evidence>
<evidence type="ECO:0000256" key="1">
    <source>
        <dbReference type="ARBA" id="ARBA00004651"/>
    </source>
</evidence>
<evidence type="ECO:0000256" key="7">
    <source>
        <dbReference type="SAM" id="Phobius"/>
    </source>
</evidence>
<dbReference type="PANTHER" id="PTHR30151:SF39">
    <property type="entry name" value="ABC TRANSPORTER PERMEASE PROTEIN"/>
    <property type="match status" value="1"/>
</dbReference>
<keyword evidence="4 7" id="KW-0812">Transmembrane</keyword>
<feature type="domain" description="ABC transmembrane type-1" evidence="8">
    <location>
        <begin position="79"/>
        <end position="160"/>
    </location>
</feature>
<evidence type="ECO:0000313" key="9">
    <source>
        <dbReference type="EMBL" id="QJW83830.1"/>
    </source>
</evidence>
<sequence length="161" mass="17278">MKRDGGRRSYRVWGFVLVAALLLLWEASARLWVTSPNWPPVSQVAVSGIEGLRNGELLRVFASSPGRMLAGFAIGAALGIAVGLAMGRFRLVNAALDTLVELVRPIPMPAIVPPLILLLGIDSTMKITIVAFAVFFPVLVNTVAGVRSVDRVALDVARTFQ</sequence>
<dbReference type="Pfam" id="PF00528">
    <property type="entry name" value="BPD_transp_1"/>
    <property type="match status" value="1"/>
</dbReference>
<accession>A0ABX6P170</accession>
<keyword evidence="10" id="KW-1185">Reference proteome</keyword>
<evidence type="ECO:0000256" key="6">
    <source>
        <dbReference type="ARBA" id="ARBA00023136"/>
    </source>
</evidence>
<proteinExistence type="predicted"/>
<reference evidence="9 10" key="1">
    <citation type="submission" date="2020-05" db="EMBL/GenBank/DDBJ databases">
        <title>Ramlibacter rhizophilus sp. nov., isolated from rhizosphere soil of national flower Mugunghwa from South Korea.</title>
        <authorList>
            <person name="Zheng-Fei Y."/>
            <person name="Huan T."/>
        </authorList>
    </citation>
    <scope>NUCLEOTIDE SEQUENCE [LARGE SCALE GENOMIC DNA]</scope>
    <source>
        <strain evidence="9 10">H242</strain>
    </source>
</reference>
<evidence type="ECO:0000256" key="2">
    <source>
        <dbReference type="ARBA" id="ARBA00022448"/>
    </source>
</evidence>
<dbReference type="Proteomes" id="UP000500826">
    <property type="component" value="Chromosome"/>
</dbReference>
<evidence type="ECO:0000313" key="10">
    <source>
        <dbReference type="Proteomes" id="UP000500826"/>
    </source>
</evidence>